<feature type="region of interest" description="Disordered" evidence="1">
    <location>
        <begin position="1"/>
        <end position="121"/>
    </location>
</feature>
<feature type="compositionally biased region" description="Basic and acidic residues" evidence="1">
    <location>
        <begin position="209"/>
        <end position="222"/>
    </location>
</feature>
<dbReference type="PANTHER" id="PTHR34468:SF2">
    <property type="entry name" value="MICROTUBULE-ASSOCIATED FUTSCH-LIKE PROTEIN"/>
    <property type="match status" value="1"/>
</dbReference>
<name>A0AAV8TY02_9ROSI</name>
<comment type="caution">
    <text evidence="2">The sequence shown here is derived from an EMBL/GenBank/DDBJ whole genome shotgun (WGS) entry which is preliminary data.</text>
</comment>
<dbReference type="PANTHER" id="PTHR34468">
    <property type="entry name" value="MICROTUBULE-ASSOCIATED FUTSCH-LIKE PROTEIN"/>
    <property type="match status" value="1"/>
</dbReference>
<proteinExistence type="predicted"/>
<sequence>MEETVKERKPTPLPGKSKLRYPLRSAAKSKEEKLTSAELSTSKRGRVAGAVSKSVSVLDLSGKEKSAKPPRRLSIPTKSVPSPVTRPTLNITPIPEARIKRTNNGQNKNETPASSVSRTASRNRLTSSAYWLSQIKLSESAAKHSLSLGFFKLALEAGCKPLEQLRNELKSYVRRHELGEAGGVMELFEGYNIADSQEQNQVSQTCSQVHEEVTRSSDDEVHSSSSVAGTRKLSPRSLNANAANETGQKHAIATRTRTSLNKTPNVKSISDNVVNKSQKKLQKPTKQETGKRKDKIKKPGKKYAAENDSVSPSAAGTTAEENKENVIALPTEEISQTEG</sequence>
<feature type="compositionally biased region" description="Basic and acidic residues" evidence="1">
    <location>
        <begin position="1"/>
        <end position="10"/>
    </location>
</feature>
<feature type="compositionally biased region" description="Polar residues" evidence="1">
    <location>
        <begin position="255"/>
        <end position="276"/>
    </location>
</feature>
<evidence type="ECO:0000256" key="1">
    <source>
        <dbReference type="SAM" id="MobiDB-lite"/>
    </source>
</evidence>
<dbReference type="EMBL" id="JAIWQS010000002">
    <property type="protein sequence ID" value="KAJ8771881.1"/>
    <property type="molecule type" value="Genomic_DNA"/>
</dbReference>
<feature type="compositionally biased region" description="Polar residues" evidence="1">
    <location>
        <begin position="76"/>
        <end position="91"/>
    </location>
</feature>
<organism evidence="2 3">
    <name type="scientific">Erythroxylum novogranatense</name>
    <dbReference type="NCBI Taxonomy" id="1862640"/>
    <lineage>
        <taxon>Eukaryota</taxon>
        <taxon>Viridiplantae</taxon>
        <taxon>Streptophyta</taxon>
        <taxon>Embryophyta</taxon>
        <taxon>Tracheophyta</taxon>
        <taxon>Spermatophyta</taxon>
        <taxon>Magnoliopsida</taxon>
        <taxon>eudicotyledons</taxon>
        <taxon>Gunneridae</taxon>
        <taxon>Pentapetalae</taxon>
        <taxon>rosids</taxon>
        <taxon>fabids</taxon>
        <taxon>Malpighiales</taxon>
        <taxon>Erythroxylaceae</taxon>
        <taxon>Erythroxylum</taxon>
    </lineage>
</organism>
<feature type="compositionally biased region" description="Basic residues" evidence="1">
    <location>
        <begin position="292"/>
        <end position="301"/>
    </location>
</feature>
<protein>
    <submittedName>
        <fullName evidence="2">Uncharacterized protein</fullName>
    </submittedName>
</protein>
<evidence type="ECO:0000313" key="3">
    <source>
        <dbReference type="Proteomes" id="UP001159364"/>
    </source>
</evidence>
<feature type="compositionally biased region" description="Polar residues" evidence="1">
    <location>
        <begin position="102"/>
        <end position="121"/>
    </location>
</feature>
<dbReference type="AlphaFoldDB" id="A0AAV8TY02"/>
<reference evidence="2 3" key="1">
    <citation type="submission" date="2021-09" db="EMBL/GenBank/DDBJ databases">
        <title>Genomic insights and catalytic innovation underlie evolution of tropane alkaloids biosynthesis.</title>
        <authorList>
            <person name="Wang Y.-J."/>
            <person name="Tian T."/>
            <person name="Huang J.-P."/>
            <person name="Huang S.-X."/>
        </authorList>
    </citation>
    <scope>NUCLEOTIDE SEQUENCE [LARGE SCALE GENOMIC DNA]</scope>
    <source>
        <strain evidence="2">KIB-2018</strain>
        <tissue evidence="2">Leaf</tissue>
    </source>
</reference>
<keyword evidence="3" id="KW-1185">Reference proteome</keyword>
<feature type="compositionally biased region" description="Polar residues" evidence="1">
    <location>
        <begin position="236"/>
        <end position="246"/>
    </location>
</feature>
<evidence type="ECO:0000313" key="2">
    <source>
        <dbReference type="EMBL" id="KAJ8771881.1"/>
    </source>
</evidence>
<accession>A0AAV8TY02</accession>
<gene>
    <name evidence="2" type="ORF">K2173_027058</name>
</gene>
<feature type="region of interest" description="Disordered" evidence="1">
    <location>
        <begin position="202"/>
        <end position="339"/>
    </location>
</feature>
<dbReference type="Proteomes" id="UP001159364">
    <property type="component" value="Linkage Group LG02"/>
</dbReference>